<evidence type="ECO:0000259" key="2">
    <source>
        <dbReference type="Pfam" id="PF12776"/>
    </source>
</evidence>
<keyword evidence="4" id="KW-1185">Reference proteome</keyword>
<reference evidence="3 4" key="1">
    <citation type="submission" date="2020-07" db="EMBL/GenBank/DDBJ databases">
        <title>Comparative genomics of pyrophilous fungi reveals a link between fire events and developmental genes.</title>
        <authorList>
            <consortium name="DOE Joint Genome Institute"/>
            <person name="Steindorff A.S."/>
            <person name="Carver A."/>
            <person name="Calhoun S."/>
            <person name="Stillman K."/>
            <person name="Liu H."/>
            <person name="Lipzen A."/>
            <person name="Pangilinan J."/>
            <person name="Labutti K."/>
            <person name="Bruns T.D."/>
            <person name="Grigoriev I.V."/>
        </authorList>
    </citation>
    <scope>NUCLEOTIDE SEQUENCE [LARGE SCALE GENOMIC DNA]</scope>
    <source>
        <strain evidence="3 4">CBS 144469</strain>
    </source>
</reference>
<feature type="domain" description="Myb/SANT-like" evidence="2">
    <location>
        <begin position="8"/>
        <end position="108"/>
    </location>
</feature>
<organism evidence="3 4">
    <name type="scientific">Ephemerocybe angulata</name>
    <dbReference type="NCBI Taxonomy" id="980116"/>
    <lineage>
        <taxon>Eukaryota</taxon>
        <taxon>Fungi</taxon>
        <taxon>Dikarya</taxon>
        <taxon>Basidiomycota</taxon>
        <taxon>Agaricomycotina</taxon>
        <taxon>Agaricomycetes</taxon>
        <taxon>Agaricomycetidae</taxon>
        <taxon>Agaricales</taxon>
        <taxon>Agaricineae</taxon>
        <taxon>Psathyrellaceae</taxon>
        <taxon>Ephemerocybe</taxon>
    </lineage>
</organism>
<dbReference type="AlphaFoldDB" id="A0A8H6HAQ2"/>
<feature type="compositionally biased region" description="Polar residues" evidence="1">
    <location>
        <begin position="187"/>
        <end position="199"/>
    </location>
</feature>
<evidence type="ECO:0000313" key="4">
    <source>
        <dbReference type="Proteomes" id="UP000521943"/>
    </source>
</evidence>
<dbReference type="EMBL" id="JACGCI010000176">
    <property type="protein sequence ID" value="KAF6742672.1"/>
    <property type="molecule type" value="Genomic_DNA"/>
</dbReference>
<accession>A0A8H6HAQ2</accession>
<dbReference type="Proteomes" id="UP000521943">
    <property type="component" value="Unassembled WGS sequence"/>
</dbReference>
<evidence type="ECO:0000313" key="3">
    <source>
        <dbReference type="EMBL" id="KAF6742672.1"/>
    </source>
</evidence>
<comment type="caution">
    <text evidence="3">The sequence shown here is derived from an EMBL/GenBank/DDBJ whole genome shotgun (WGS) entry which is preliminary data.</text>
</comment>
<gene>
    <name evidence="3" type="ORF">DFP72DRAFT_171304</name>
</gene>
<feature type="compositionally biased region" description="Polar residues" evidence="1">
    <location>
        <begin position="168"/>
        <end position="180"/>
    </location>
</feature>
<sequence length="321" mass="34712">MSDPSKARWDAEADAVLINFLLDEKAAGRATSNSSFKEISWTGAAEKLAGSEERTGGSPKTAAKCKGRYRAIKTDYNTVRTLVDKGSGWGWDHVNKVVTATPDVWDAYIKAHPKNEKWRKDSFPLYDEVGQIVNGTVATGAHTYRPGRQNQENRESDSDEDDDEDRNGSQSQNTPETSGAQAPPVARQSSGTITVPQSISRKRSAIELDDDAGAGGYTPSQRKKAGSGAQGMSEIASAVNNLSGSFNSSTTYASPARRQRAIKVIQDDGLLSEDEEIKAFSLIRKDITIADAILAIGSEDRRARFIQHELTEASAARGSDL</sequence>
<feature type="region of interest" description="Disordered" evidence="1">
    <location>
        <begin position="137"/>
        <end position="231"/>
    </location>
</feature>
<dbReference type="PANTHER" id="PTHR46929">
    <property type="entry name" value="EXPRESSED PROTEIN"/>
    <property type="match status" value="1"/>
</dbReference>
<dbReference type="Pfam" id="PF12776">
    <property type="entry name" value="Myb_DNA-bind_3"/>
    <property type="match status" value="1"/>
</dbReference>
<dbReference type="OrthoDB" id="76215at2759"/>
<evidence type="ECO:0000256" key="1">
    <source>
        <dbReference type="SAM" id="MobiDB-lite"/>
    </source>
</evidence>
<dbReference type="InterPro" id="IPR024752">
    <property type="entry name" value="Myb/SANT-like_dom"/>
</dbReference>
<proteinExistence type="predicted"/>
<protein>
    <recommendedName>
        <fullName evidence="2">Myb/SANT-like domain-containing protein</fullName>
    </recommendedName>
</protein>
<name>A0A8H6HAQ2_9AGAR</name>
<dbReference type="PANTHER" id="PTHR46929:SF3">
    <property type="entry name" value="MYB_SANT-LIKE DOMAIN-CONTAINING PROTEIN"/>
    <property type="match status" value="1"/>
</dbReference>